<dbReference type="Pfam" id="PF00134">
    <property type="entry name" value="Cyclin_N"/>
    <property type="match status" value="1"/>
</dbReference>
<feature type="non-terminal residue" evidence="6">
    <location>
        <position position="1"/>
    </location>
</feature>
<dbReference type="InterPro" id="IPR013763">
    <property type="entry name" value="Cyclin-like_dom"/>
</dbReference>
<evidence type="ECO:0000256" key="3">
    <source>
        <dbReference type="RuleBase" id="RU000383"/>
    </source>
</evidence>
<name>A0ABQ8BFI9_BRANA</name>
<feature type="region of interest" description="Disordered" evidence="4">
    <location>
        <begin position="297"/>
        <end position="371"/>
    </location>
</feature>
<feature type="compositionally biased region" description="Basic and acidic residues" evidence="4">
    <location>
        <begin position="350"/>
        <end position="365"/>
    </location>
</feature>
<accession>A0ABQ8BFI9</accession>
<dbReference type="PANTHER" id="PTHR10026">
    <property type="entry name" value="CYCLIN"/>
    <property type="match status" value="1"/>
</dbReference>
<dbReference type="InterPro" id="IPR043198">
    <property type="entry name" value="Cyclin/Ssn8"/>
</dbReference>
<feature type="compositionally biased region" description="Polar residues" evidence="4">
    <location>
        <begin position="303"/>
        <end position="349"/>
    </location>
</feature>
<evidence type="ECO:0000313" key="7">
    <source>
        <dbReference type="Proteomes" id="UP000824890"/>
    </source>
</evidence>
<proteinExistence type="inferred from homology"/>
<dbReference type="InterPro" id="IPR006671">
    <property type="entry name" value="Cyclin_N"/>
</dbReference>
<protein>
    <recommendedName>
        <fullName evidence="5">Cyclin-like domain-containing protein</fullName>
    </recommendedName>
</protein>
<evidence type="ECO:0000313" key="6">
    <source>
        <dbReference type="EMBL" id="KAH0903569.1"/>
    </source>
</evidence>
<dbReference type="EMBL" id="JAGKQM010000011">
    <property type="protein sequence ID" value="KAH0903569.1"/>
    <property type="molecule type" value="Genomic_DNA"/>
</dbReference>
<organism evidence="6 7">
    <name type="scientific">Brassica napus</name>
    <name type="common">Rape</name>
    <dbReference type="NCBI Taxonomy" id="3708"/>
    <lineage>
        <taxon>Eukaryota</taxon>
        <taxon>Viridiplantae</taxon>
        <taxon>Streptophyta</taxon>
        <taxon>Embryophyta</taxon>
        <taxon>Tracheophyta</taxon>
        <taxon>Spermatophyta</taxon>
        <taxon>Magnoliopsida</taxon>
        <taxon>eudicotyledons</taxon>
        <taxon>Gunneridae</taxon>
        <taxon>Pentapetalae</taxon>
        <taxon>rosids</taxon>
        <taxon>malvids</taxon>
        <taxon>Brassicales</taxon>
        <taxon>Brassicaceae</taxon>
        <taxon>Brassiceae</taxon>
        <taxon>Brassica</taxon>
    </lineage>
</organism>
<dbReference type="Gene3D" id="1.10.472.10">
    <property type="entry name" value="Cyclin-like"/>
    <property type="match status" value="2"/>
</dbReference>
<keyword evidence="7" id="KW-1185">Reference proteome</keyword>
<sequence length="371" mass="41221">FLAICNLVDPLRKDPILTLILDPLLPLSRASSLDQFPFDIPSYTLVQNQCLGSSVISFHIQCSLAKTVEIDNNSPSRRDGIDLTEETRLRKAYCSFLKDLGRRFKLHQATVATAMVFCHRFFLCQSHAKNDKSIIAAVCMFLSAKVESTPVDLKTLIITSEEILHKKVIAAEQRQGVYEHYKGLVSNGEKLVLSTLNFDLSVDLPFDILIQAMKKFILVEATQGKFPSAAWKFVQDSFWTTLCLQYQPRHIAAGAFFLAAMHIKMDVKSHGESWCQHFDITLHQLNDIRGQMGELYHGKKRTPTSTGSIGETSNTGDVVQQQPVPTDNCPSSVIEGGSSSVADGSLQDQSRPEGVEKDSPDREAGDNQEDS</sequence>
<reference evidence="6 7" key="1">
    <citation type="submission" date="2021-05" db="EMBL/GenBank/DDBJ databases">
        <title>Genome Assembly of Synthetic Allotetraploid Brassica napus Reveals Homoeologous Exchanges between Subgenomes.</title>
        <authorList>
            <person name="Davis J.T."/>
        </authorList>
    </citation>
    <scope>NUCLEOTIDE SEQUENCE [LARGE SCALE GENOMIC DNA]</scope>
    <source>
        <strain evidence="7">cv. Da-Ae</strain>
        <tissue evidence="6">Seedling</tissue>
    </source>
</reference>
<dbReference type="SMART" id="SM00385">
    <property type="entry name" value="CYCLIN"/>
    <property type="match status" value="1"/>
</dbReference>
<gene>
    <name evidence="6" type="ORF">HID58_043072</name>
</gene>
<keyword evidence="2" id="KW-0131">Cell cycle</keyword>
<comment type="caution">
    <text evidence="6">The sequence shown here is derived from an EMBL/GenBank/DDBJ whole genome shotgun (WGS) entry which is preliminary data.</text>
</comment>
<dbReference type="Proteomes" id="UP000824890">
    <property type="component" value="Unassembled WGS sequence"/>
</dbReference>
<evidence type="ECO:0000256" key="1">
    <source>
        <dbReference type="ARBA" id="ARBA00022618"/>
    </source>
</evidence>
<keyword evidence="3" id="KW-0195">Cyclin</keyword>
<evidence type="ECO:0000259" key="5">
    <source>
        <dbReference type="SMART" id="SM00385"/>
    </source>
</evidence>
<comment type="similarity">
    <text evidence="3">Belongs to the cyclin family.</text>
</comment>
<evidence type="ECO:0000256" key="4">
    <source>
        <dbReference type="SAM" id="MobiDB-lite"/>
    </source>
</evidence>
<keyword evidence="1" id="KW-0132">Cell division</keyword>
<evidence type="ECO:0000256" key="2">
    <source>
        <dbReference type="ARBA" id="ARBA00023306"/>
    </source>
</evidence>
<dbReference type="InterPro" id="IPR036915">
    <property type="entry name" value="Cyclin-like_sf"/>
</dbReference>
<dbReference type="SUPFAM" id="SSF47954">
    <property type="entry name" value="Cyclin-like"/>
    <property type="match status" value="2"/>
</dbReference>
<feature type="domain" description="Cyclin-like" evidence="5">
    <location>
        <begin position="95"/>
        <end position="194"/>
    </location>
</feature>